<accession>A0A348JCP9</accession>
<evidence type="ECO:0000313" key="2">
    <source>
        <dbReference type="Proteomes" id="UP001097704"/>
    </source>
</evidence>
<organism evidence="1 2">
    <name type="scientific">Carjivirus communis</name>
    <dbReference type="NCBI Taxonomy" id="2955582"/>
    <lineage>
        <taxon>Viruses</taxon>
        <taxon>Duplodnaviria</taxon>
        <taxon>Heunggongvirae</taxon>
        <taxon>Uroviricota</taxon>
        <taxon>Caudoviricetes</taxon>
        <taxon>Crassvirales</taxon>
        <taxon>Intestiviridae</taxon>
        <taxon>Crudevirinae</taxon>
        <taxon>Carjivirus</taxon>
    </lineage>
</organism>
<keyword evidence="2" id="KW-1185">Reference proteome</keyword>
<sequence length="113" mass="13383">MRPITEEDEQNLDKWEYLNIDNKRIDKKDIYCYGEINLSSNDDVEYIKKFSLLDTDNGGTVHSNFNYQEGYALVEGIAKTYPTFDIIEWFKYNHCLIGKPARIIIYKCKKENL</sequence>
<reference evidence="1 2" key="1">
    <citation type="journal article" date="2014" name="Nat. Commun.">
        <title>A highly abundant bacteriophage discovered in the unknown sequences of human faecal metagenomes.</title>
        <authorList>
            <person name="Dutilh B.E."/>
            <person name="Cassman N."/>
            <person name="McNair K."/>
            <person name="Sanchez S.E."/>
            <person name="Silva G.G."/>
            <person name="Boling L."/>
            <person name="Barr J.J."/>
            <person name="Speth D.R."/>
            <person name="Seguritan V."/>
            <person name="Aziz R.K."/>
            <person name="Felts B."/>
            <person name="Dinsdale E.A."/>
            <person name="Mokili J.L."/>
            <person name="Edwards R.A."/>
        </authorList>
    </citation>
    <scope>NUCLEOTIDE SEQUENCE [LARGE SCALE GENOMIC DNA]</scope>
</reference>
<dbReference type="RefSeq" id="YP_010509428.1">
    <property type="nucleotide sequence ID" value="NC_067194.1"/>
</dbReference>
<name>A0A348JCP9_9CAUD</name>
<evidence type="ECO:0000313" key="1">
    <source>
        <dbReference type="EMBL" id="DAB41544.1"/>
    </source>
</evidence>
<dbReference type="KEGG" id="vg:75576093"/>
<dbReference type="EMBL" id="BK010471">
    <property type="protein sequence ID" value="DAB41544.1"/>
    <property type="molecule type" value="Genomic_DNA"/>
</dbReference>
<dbReference type="Proteomes" id="UP001097704">
    <property type="component" value="Segment"/>
</dbReference>
<gene>
    <name evidence="1" type="primary">KP06_gp22</name>
</gene>
<dbReference type="GeneID" id="75576093"/>
<proteinExistence type="predicted"/>
<protein>
    <submittedName>
        <fullName evidence="1">Uncharacterized protein</fullName>
    </submittedName>
</protein>